<evidence type="ECO:0000313" key="2">
    <source>
        <dbReference type="Proteomes" id="UP000031327"/>
    </source>
</evidence>
<dbReference type="RefSeq" id="WP_039609757.1">
    <property type="nucleotide sequence ID" value="NZ_JWIC01000006.1"/>
</dbReference>
<gene>
    <name evidence="1" type="ORF">JF50_12275</name>
</gene>
<dbReference type="EMBL" id="JWIC01000006">
    <property type="protein sequence ID" value="KID56689.1"/>
    <property type="molecule type" value="Genomic_DNA"/>
</dbReference>
<evidence type="ECO:0000313" key="1">
    <source>
        <dbReference type="EMBL" id="KID56689.1"/>
    </source>
</evidence>
<dbReference type="Proteomes" id="UP000031327">
    <property type="component" value="Unassembled WGS sequence"/>
</dbReference>
<proteinExistence type="predicted"/>
<name>A0A0C1MI79_9GAMM</name>
<protein>
    <recommendedName>
        <fullName evidence="3">MalT-like TPR region domain-containing protein</fullName>
    </recommendedName>
</protein>
<sequence>MIKQTCTVMFVMFSLINIGCSSAPEKQYRVTKYLELASTWMARGDRKRQEEKLALALSNYQTSYKYANMRNDLTLMGILHLKQATIYINQNRFEQALVSIDKAKALHQYEGADIVLPIRSVEAKFTNALGKATLAKNMVNELSVEYKNDIEKHIYYRWLGWLYSGENSRDWERVDSDLNTLQQLKSSGTLNNIEILSFAIYYNAKWRVQEQDRQARSAIDMALAHFSELELTNRIKACYLLAVQWYEANDDKDKAMYFSMRLKEISTNMPF</sequence>
<organism evidence="1 2">
    <name type="scientific">Pseudoalteromonas luteoviolacea</name>
    <dbReference type="NCBI Taxonomy" id="43657"/>
    <lineage>
        <taxon>Bacteria</taxon>
        <taxon>Pseudomonadati</taxon>
        <taxon>Pseudomonadota</taxon>
        <taxon>Gammaproteobacteria</taxon>
        <taxon>Alteromonadales</taxon>
        <taxon>Pseudoalteromonadaceae</taxon>
        <taxon>Pseudoalteromonas</taxon>
    </lineage>
</organism>
<comment type="caution">
    <text evidence="1">The sequence shown here is derived from an EMBL/GenBank/DDBJ whole genome shotgun (WGS) entry which is preliminary data.</text>
</comment>
<evidence type="ECO:0008006" key="3">
    <source>
        <dbReference type="Google" id="ProtNLM"/>
    </source>
</evidence>
<accession>A0A0C1MI79</accession>
<reference evidence="1 2" key="1">
    <citation type="submission" date="2014-12" db="EMBL/GenBank/DDBJ databases">
        <title>Draft Genome Sequence of Pseudoalteromonas luteoviolacea HI1.</title>
        <authorList>
            <person name="Asahina A.Y."/>
            <person name="Hadfield M.G."/>
        </authorList>
    </citation>
    <scope>NUCLEOTIDE SEQUENCE [LARGE SCALE GENOMIC DNA]</scope>
    <source>
        <strain evidence="1 2">HI1</strain>
    </source>
</reference>
<dbReference type="AlphaFoldDB" id="A0A0C1MI79"/>
<dbReference type="OrthoDB" id="6314357at2"/>